<protein>
    <submittedName>
        <fullName evidence="2">Uncharacterized protein</fullName>
    </submittedName>
</protein>
<evidence type="ECO:0000313" key="2">
    <source>
        <dbReference type="EMBL" id="EOA84833.1"/>
    </source>
</evidence>
<feature type="compositionally biased region" description="Basic and acidic residues" evidence="1">
    <location>
        <begin position="52"/>
        <end position="63"/>
    </location>
</feature>
<dbReference type="OrthoDB" id="5151921at2759"/>
<accession>R0JUX9</accession>
<evidence type="ECO:0000313" key="3">
    <source>
        <dbReference type="Proteomes" id="UP000016935"/>
    </source>
</evidence>
<dbReference type="EMBL" id="KB908703">
    <property type="protein sequence ID" value="EOA84833.1"/>
    <property type="molecule type" value="Genomic_DNA"/>
</dbReference>
<dbReference type="GeneID" id="19403621"/>
<reference evidence="2 3" key="2">
    <citation type="journal article" date="2013" name="PLoS Genet.">
        <title>Comparative genome structure, secondary metabolite, and effector coding capacity across Cochliobolus pathogens.</title>
        <authorList>
            <person name="Condon B.J."/>
            <person name="Leng Y."/>
            <person name="Wu D."/>
            <person name="Bushley K.E."/>
            <person name="Ohm R.A."/>
            <person name="Otillar R."/>
            <person name="Martin J."/>
            <person name="Schackwitz W."/>
            <person name="Grimwood J."/>
            <person name="MohdZainudin N."/>
            <person name="Xue C."/>
            <person name="Wang R."/>
            <person name="Manning V.A."/>
            <person name="Dhillon B."/>
            <person name="Tu Z.J."/>
            <person name="Steffenson B.J."/>
            <person name="Salamov A."/>
            <person name="Sun H."/>
            <person name="Lowry S."/>
            <person name="LaButti K."/>
            <person name="Han J."/>
            <person name="Copeland A."/>
            <person name="Lindquist E."/>
            <person name="Barry K."/>
            <person name="Schmutz J."/>
            <person name="Baker S.E."/>
            <person name="Ciuffetti L.M."/>
            <person name="Grigoriev I.V."/>
            <person name="Zhong S."/>
            <person name="Turgeon B.G."/>
        </authorList>
    </citation>
    <scope>NUCLEOTIDE SEQUENCE [LARGE SCALE GENOMIC DNA]</scope>
    <source>
        <strain evidence="3">28A</strain>
    </source>
</reference>
<gene>
    <name evidence="2" type="ORF">SETTUDRAFT_32072</name>
</gene>
<keyword evidence="3" id="KW-1185">Reference proteome</keyword>
<sequence length="306" mass="32772">MAKAKTIVISGPMDAKHVGGVNILGNGVSSLSSYFNHSGVMPAEPSSSQGLDKTKHVEARGRSDTVPSPSGRPGLSLKQSFSRLRQKSFSPARHGGRDATAADGHGASQGEKTSSSPSGHLTAQSSTTLSRHKVGLDSDSDDTASITRGRTLAPQNLSDSHAETASISPDRRVPSRPPTSSSSSFIHFSMPNFDPHLTSSTVQRKPIGTPSRSRSPSQHSTTTSTTNPTHPPEPHRKAHRTDSGTAIDFKDVPVEERPVPFQEIMAVPSLQARMAMYKKTREYWATADHGLSEWVDQSRVPKPLVS</sequence>
<feature type="compositionally biased region" description="Polar residues" evidence="1">
    <location>
        <begin position="77"/>
        <end position="89"/>
    </location>
</feature>
<reference evidence="2 3" key="1">
    <citation type="journal article" date="2012" name="PLoS Pathog.">
        <title>Diverse lifestyles and strategies of plant pathogenesis encoded in the genomes of eighteen Dothideomycetes fungi.</title>
        <authorList>
            <person name="Ohm R.A."/>
            <person name="Feau N."/>
            <person name="Henrissat B."/>
            <person name="Schoch C.L."/>
            <person name="Horwitz B.A."/>
            <person name="Barry K.W."/>
            <person name="Condon B.J."/>
            <person name="Copeland A.C."/>
            <person name="Dhillon B."/>
            <person name="Glaser F."/>
            <person name="Hesse C.N."/>
            <person name="Kosti I."/>
            <person name="LaButti K."/>
            <person name="Lindquist E.A."/>
            <person name="Lucas S."/>
            <person name="Salamov A.A."/>
            <person name="Bradshaw R.E."/>
            <person name="Ciuffetti L."/>
            <person name="Hamelin R.C."/>
            <person name="Kema G.H.J."/>
            <person name="Lawrence C."/>
            <person name="Scott J.A."/>
            <person name="Spatafora J.W."/>
            <person name="Turgeon B.G."/>
            <person name="de Wit P.J.G.M."/>
            <person name="Zhong S."/>
            <person name="Goodwin S.B."/>
            <person name="Grigoriev I.V."/>
        </authorList>
    </citation>
    <scope>NUCLEOTIDE SEQUENCE [LARGE SCALE GENOMIC DNA]</scope>
    <source>
        <strain evidence="3">28A</strain>
    </source>
</reference>
<feature type="compositionally biased region" description="Polar residues" evidence="1">
    <location>
        <begin position="110"/>
        <end position="129"/>
    </location>
</feature>
<feature type="region of interest" description="Disordered" evidence="1">
    <location>
        <begin position="40"/>
        <end position="254"/>
    </location>
</feature>
<organism evidence="2 3">
    <name type="scientific">Exserohilum turcicum (strain 28A)</name>
    <name type="common">Northern leaf blight fungus</name>
    <name type="synonym">Setosphaeria turcica</name>
    <dbReference type="NCBI Taxonomy" id="671987"/>
    <lineage>
        <taxon>Eukaryota</taxon>
        <taxon>Fungi</taxon>
        <taxon>Dikarya</taxon>
        <taxon>Ascomycota</taxon>
        <taxon>Pezizomycotina</taxon>
        <taxon>Dothideomycetes</taxon>
        <taxon>Pleosporomycetidae</taxon>
        <taxon>Pleosporales</taxon>
        <taxon>Pleosporineae</taxon>
        <taxon>Pleosporaceae</taxon>
        <taxon>Exserohilum</taxon>
    </lineage>
</organism>
<feature type="compositionally biased region" description="Polar residues" evidence="1">
    <location>
        <begin position="143"/>
        <end position="165"/>
    </location>
</feature>
<dbReference type="HOGENOM" id="CLU_987457_0_0_1"/>
<evidence type="ECO:0000256" key="1">
    <source>
        <dbReference type="SAM" id="MobiDB-lite"/>
    </source>
</evidence>
<proteinExistence type="predicted"/>
<feature type="compositionally biased region" description="Low complexity" evidence="1">
    <location>
        <begin position="209"/>
        <end position="228"/>
    </location>
</feature>
<dbReference type="AlphaFoldDB" id="R0JUX9"/>
<name>R0JUX9_EXST2</name>
<dbReference type="RefSeq" id="XP_008026999.1">
    <property type="nucleotide sequence ID" value="XM_008028808.1"/>
</dbReference>
<dbReference type="Proteomes" id="UP000016935">
    <property type="component" value="Unassembled WGS sequence"/>
</dbReference>